<dbReference type="PANTHER" id="PTHR38007">
    <property type="entry name" value="CRISPR SYSTEM CMS PROTEIN CSM5"/>
    <property type="match status" value="1"/>
</dbReference>
<sequence>MRFRLTTLTPLHIGTGQNISPFEFIIKDGRCYIYDITDIVGINSIVDLKLKNMLKNSATSLSLKKIITDSSIKKVLDRIKPLYSIAIEIDFQQGSMRSGNIKNIEEFIKTNNLVYIPGSEIKGSLRRALFYYILSKEKKIGGSIYIKFIKKLQGIVHQYQKEKKNSEDFRALKRKFKKKLSRLVQQIEFEVFRGEKFTEDAKRDVLRFVKISDTESKSPEEVLSLREIYIYYYHGKRKQFSIFSETVDPKVSFSFNLDIDKRGIKNCGCHEILKDIFINDKLLRSWCSAEIWTLNKDEYLKSLCPLLLKKCLKCQ</sequence>
<proteinExistence type="inferred from homology"/>
<evidence type="ECO:0000256" key="4">
    <source>
        <dbReference type="ARBA" id="ARBA00022884"/>
    </source>
</evidence>
<organism evidence="8 9">
    <name type="scientific">Desulfurobacterium atlanticum</name>
    <dbReference type="NCBI Taxonomy" id="240169"/>
    <lineage>
        <taxon>Bacteria</taxon>
        <taxon>Pseudomonadati</taxon>
        <taxon>Aquificota</taxon>
        <taxon>Aquificia</taxon>
        <taxon>Desulfurobacteriales</taxon>
        <taxon>Desulfurobacteriaceae</taxon>
        <taxon>Desulfurobacterium</taxon>
    </lineage>
</organism>
<comment type="function">
    <text evidence="1">This subunit might be involved in maturation of a crRNA intermediate to its mature form.</text>
</comment>
<feature type="domain" description="CRISPR type III-associated protein" evidence="7">
    <location>
        <begin position="5"/>
        <end position="265"/>
    </location>
</feature>
<evidence type="ECO:0000313" key="8">
    <source>
        <dbReference type="EMBL" id="SNR62982.1"/>
    </source>
</evidence>
<dbReference type="RefSeq" id="WP_089322329.1">
    <property type="nucleotide sequence ID" value="NZ_FZOB01000001.1"/>
</dbReference>
<evidence type="ECO:0000256" key="2">
    <source>
        <dbReference type="ARBA" id="ARBA00006680"/>
    </source>
</evidence>
<dbReference type="AlphaFoldDB" id="A0A238XW78"/>
<accession>A0A238XW78</accession>
<evidence type="ECO:0000256" key="6">
    <source>
        <dbReference type="ARBA" id="ARBA00031720"/>
    </source>
</evidence>
<evidence type="ECO:0000256" key="1">
    <source>
        <dbReference type="ARBA" id="ARBA00003088"/>
    </source>
</evidence>
<dbReference type="GO" id="GO:0051607">
    <property type="term" value="P:defense response to virus"/>
    <property type="evidence" value="ECO:0007669"/>
    <property type="project" value="UniProtKB-KW"/>
</dbReference>
<evidence type="ECO:0000256" key="5">
    <source>
        <dbReference type="ARBA" id="ARBA00023118"/>
    </source>
</evidence>
<gene>
    <name evidence="8" type="ORF">SAMN06265340_101304</name>
</gene>
<keyword evidence="5" id="KW-0051">Antiviral defense</keyword>
<dbReference type="InterPro" id="IPR005537">
    <property type="entry name" value="RAMP_III_fam"/>
</dbReference>
<evidence type="ECO:0000259" key="7">
    <source>
        <dbReference type="Pfam" id="PF03787"/>
    </source>
</evidence>
<dbReference type="InterPro" id="IPR010173">
    <property type="entry name" value="CRISPR-assoc_Csm5"/>
</dbReference>
<dbReference type="OrthoDB" id="24360at2"/>
<dbReference type="EMBL" id="FZOB01000001">
    <property type="protein sequence ID" value="SNR62982.1"/>
    <property type="molecule type" value="Genomic_DNA"/>
</dbReference>
<protein>
    <recommendedName>
        <fullName evidence="3">CRISPR system Cms protein Csm5</fullName>
    </recommendedName>
    <alternativeName>
        <fullName evidence="6">CRISPR type III A-associated protein Csm5</fullName>
    </alternativeName>
</protein>
<keyword evidence="4" id="KW-0694">RNA-binding</keyword>
<dbReference type="PANTHER" id="PTHR38007:SF1">
    <property type="entry name" value="CRISPR SYSTEM CMS PROTEIN CSM5"/>
    <property type="match status" value="1"/>
</dbReference>
<keyword evidence="9" id="KW-1185">Reference proteome</keyword>
<dbReference type="NCBIfam" id="TIGR01899">
    <property type="entry name" value="cas_TM1807_csm5"/>
    <property type="match status" value="1"/>
</dbReference>
<reference evidence="9" key="1">
    <citation type="submission" date="2017-06" db="EMBL/GenBank/DDBJ databases">
        <authorList>
            <person name="Varghese N."/>
            <person name="Submissions S."/>
        </authorList>
    </citation>
    <scope>NUCLEOTIDE SEQUENCE [LARGE SCALE GENOMIC DNA]</scope>
    <source>
        <strain evidence="9">DSM 15668</strain>
    </source>
</reference>
<dbReference type="GO" id="GO:0003723">
    <property type="term" value="F:RNA binding"/>
    <property type="evidence" value="ECO:0007669"/>
    <property type="project" value="UniProtKB-KW"/>
</dbReference>
<evidence type="ECO:0000313" key="9">
    <source>
        <dbReference type="Proteomes" id="UP000198405"/>
    </source>
</evidence>
<dbReference type="Proteomes" id="UP000198405">
    <property type="component" value="Unassembled WGS sequence"/>
</dbReference>
<evidence type="ECO:0000256" key="3">
    <source>
        <dbReference type="ARBA" id="ARBA00016113"/>
    </source>
</evidence>
<dbReference type="Pfam" id="PF03787">
    <property type="entry name" value="RAMPs"/>
    <property type="match status" value="1"/>
</dbReference>
<comment type="similarity">
    <text evidence="2">Belongs to the CRISPR-associated Csm5 family.</text>
</comment>
<name>A0A238XW78_9BACT</name>